<dbReference type="InterPro" id="IPR029039">
    <property type="entry name" value="Flavoprotein-like_sf"/>
</dbReference>
<evidence type="ECO:0000256" key="2">
    <source>
        <dbReference type="ARBA" id="ARBA00006098"/>
    </source>
</evidence>
<dbReference type="CDD" id="cd07709">
    <property type="entry name" value="flavodiiron_proteins_MBL-fold"/>
    <property type="match status" value="1"/>
</dbReference>
<dbReference type="InterPro" id="IPR001279">
    <property type="entry name" value="Metallo-B-lactamas"/>
</dbReference>
<evidence type="ECO:0000259" key="7">
    <source>
        <dbReference type="PROSITE" id="PS50902"/>
    </source>
</evidence>
<comment type="similarity">
    <text evidence="3">In the N-terminal section; belongs to the zinc metallo-hydrolase group 3 family.</text>
</comment>
<dbReference type="Gene3D" id="3.40.50.360">
    <property type="match status" value="1"/>
</dbReference>
<organism evidence="9">
    <name type="scientific">uncultured bacterium contig00037</name>
    <dbReference type="NCBI Taxonomy" id="1181525"/>
    <lineage>
        <taxon>Bacteria</taxon>
        <taxon>environmental samples</taxon>
    </lineage>
</organism>
<dbReference type="SMART" id="SM00903">
    <property type="entry name" value="Flavin_Reduct"/>
    <property type="match status" value="1"/>
</dbReference>
<dbReference type="SUPFAM" id="SSF52218">
    <property type="entry name" value="Flavoproteins"/>
    <property type="match status" value="1"/>
</dbReference>
<dbReference type="InterPro" id="IPR008254">
    <property type="entry name" value="Flavodoxin/NO_synth"/>
</dbReference>
<dbReference type="Pfam" id="PF19583">
    <property type="entry name" value="ODP"/>
    <property type="match status" value="1"/>
</dbReference>
<comment type="function">
    <text evidence="6">Mediates electron transfer from NADH to oxygen, reducing it to water. This modular protein has 3 redox cofactors, in other organisms the same activity requires 2 or 3 proteins.</text>
</comment>
<proteinExistence type="inferred from homology"/>
<keyword evidence="4" id="KW-0813">Transport</keyword>
<dbReference type="PROSITE" id="PS50903">
    <property type="entry name" value="RUBREDOXIN_LIKE"/>
    <property type="match status" value="1"/>
</dbReference>
<evidence type="ECO:0000256" key="4">
    <source>
        <dbReference type="ARBA" id="ARBA00022448"/>
    </source>
</evidence>
<dbReference type="CDD" id="cd00350">
    <property type="entry name" value="rubredoxin_like"/>
    <property type="match status" value="1"/>
</dbReference>
<dbReference type="GO" id="GO:0016646">
    <property type="term" value="F:oxidoreductase activity, acting on the CH-NH group of donors, NAD or NADP as acceptor"/>
    <property type="evidence" value="ECO:0007669"/>
    <property type="project" value="UniProtKB-ARBA"/>
</dbReference>
<dbReference type="InterPro" id="IPR002563">
    <property type="entry name" value="Flavin_Rdtase-like_dom"/>
</dbReference>
<dbReference type="InterPro" id="IPR045761">
    <property type="entry name" value="ODP_dom"/>
</dbReference>
<dbReference type="SUPFAM" id="SSF56281">
    <property type="entry name" value="Metallo-hydrolase/oxidoreductase"/>
    <property type="match status" value="1"/>
</dbReference>
<dbReference type="GO" id="GO:0005506">
    <property type="term" value="F:iron ion binding"/>
    <property type="evidence" value="ECO:0007669"/>
    <property type="project" value="InterPro"/>
</dbReference>
<dbReference type="SUPFAM" id="SSF57802">
    <property type="entry name" value="Rubredoxin-like"/>
    <property type="match status" value="1"/>
</dbReference>
<evidence type="ECO:0000313" key="9">
    <source>
        <dbReference type="EMBL" id="AGS51747.1"/>
    </source>
</evidence>
<dbReference type="PANTHER" id="PTHR32145">
    <property type="entry name" value="DIFLAVIN FLAVOPROTEIN A 2-RELATED"/>
    <property type="match status" value="1"/>
</dbReference>
<dbReference type="Gene3D" id="2.30.110.10">
    <property type="entry name" value="Electron Transport, Fmn-binding Protein, Chain A"/>
    <property type="match status" value="1"/>
</dbReference>
<evidence type="ECO:0000256" key="6">
    <source>
        <dbReference type="ARBA" id="ARBA00025633"/>
    </source>
</evidence>
<dbReference type="SMART" id="SM00849">
    <property type="entry name" value="Lactamase_B"/>
    <property type="match status" value="1"/>
</dbReference>
<sequence>MFEGVYSVPGGVSYNSYLLTDEKTVLFDTVDKAVRQRFLENISFALDGKALDYIVVQHVEPDHSAVLEELTVRYPGVKIVCNERILAFIEQFFNFDIRSRAHIVKENDVLKTGKHELRFVMAPMVHWPEVMVTYDAADKILFSADAFGCFGALNGALFADEVDFAKDYMGEARRYYANIVGKYGNQVQKLLNKASALETGMICPLHGFVWRENLNEILSKYALWSTYEPEEYGVLIAYASVYGNTENAAEILACKLRDSGVKTVMFDVSVTPASEIISEAFRWSHLVFASTTYNAGIFVTMEALINDLVAHNIQNRTAAIIENGSWAAVSGGLIRGSLEKCKAVNILDAAVSLKSSLKSAQLSEIDLMANAIIASLPKSALAAAVTAAPSEKKQEVSPNAIDPQTMFKLSYGLFVLTARDGNKDNGCIINTVAQVTASPIRISITVNKANFTHDMIFKTGEFNVSILSQSVPFDVFKHLGFSSGRDTDKFANCPYGERTANGIRYVPHHTNAVISAKVTNRIDCGTHTLFIADVTQTLALSGENSVTYQYYFDNIKPKPQPPKKEKKGYVCKICGYVYEGDTLPADFVCPLCKHGADDFEEMTS</sequence>
<accession>A0A806JY82</accession>
<dbReference type="InterPro" id="IPR012349">
    <property type="entry name" value="Split_barrel_FMN-bd"/>
</dbReference>
<feature type="domain" description="Rubredoxin-like" evidence="8">
    <location>
        <begin position="566"/>
        <end position="602"/>
    </location>
</feature>
<evidence type="ECO:0000259" key="8">
    <source>
        <dbReference type="PROSITE" id="PS50903"/>
    </source>
</evidence>
<dbReference type="EMBL" id="JQ844169">
    <property type="protein sequence ID" value="AGS51747.1"/>
    <property type="molecule type" value="Genomic_DNA"/>
</dbReference>
<evidence type="ECO:0000256" key="1">
    <source>
        <dbReference type="ARBA" id="ARBA00001962"/>
    </source>
</evidence>
<dbReference type="SUPFAM" id="SSF50475">
    <property type="entry name" value="FMN-binding split barrel"/>
    <property type="match status" value="1"/>
</dbReference>
<dbReference type="GO" id="GO:0010181">
    <property type="term" value="F:FMN binding"/>
    <property type="evidence" value="ECO:0007669"/>
    <property type="project" value="InterPro"/>
</dbReference>
<dbReference type="InterPro" id="IPR036866">
    <property type="entry name" value="RibonucZ/Hydroxyglut_hydro"/>
</dbReference>
<evidence type="ECO:0000256" key="3">
    <source>
        <dbReference type="ARBA" id="ARBA00007121"/>
    </source>
</evidence>
<dbReference type="AlphaFoldDB" id="A0A806JY82"/>
<comment type="cofactor">
    <cofactor evidence="1">
        <name>Fe cation</name>
        <dbReference type="ChEBI" id="CHEBI:24875"/>
    </cofactor>
</comment>
<dbReference type="InterPro" id="IPR024934">
    <property type="entry name" value="Rubredoxin-like_dom"/>
</dbReference>
<comment type="similarity">
    <text evidence="2">In the C-terminal section; belongs to the flavodoxin reductase family.</text>
</comment>
<dbReference type="InterPro" id="IPR048574">
    <property type="entry name" value="RUBY_RBDX"/>
</dbReference>
<protein>
    <submittedName>
        <fullName evidence="9">Flavoprotein</fullName>
    </submittedName>
</protein>
<dbReference type="Pfam" id="PF01613">
    <property type="entry name" value="Flavin_Reduct"/>
    <property type="match status" value="1"/>
</dbReference>
<dbReference type="PROSITE" id="PS50902">
    <property type="entry name" value="FLAVODOXIN_LIKE"/>
    <property type="match status" value="1"/>
</dbReference>
<dbReference type="Gene3D" id="3.60.15.10">
    <property type="entry name" value="Ribonuclease Z/Hydroxyacylglutathione hydrolase-like"/>
    <property type="match status" value="1"/>
</dbReference>
<dbReference type="Gene3D" id="2.20.28.10">
    <property type="match status" value="1"/>
</dbReference>
<name>A0A806JY82_9BACT</name>
<dbReference type="PANTHER" id="PTHR32145:SF20">
    <property type="entry name" value="FLAVOPROTEIN"/>
    <property type="match status" value="1"/>
</dbReference>
<evidence type="ECO:0000256" key="5">
    <source>
        <dbReference type="ARBA" id="ARBA00022982"/>
    </source>
</evidence>
<dbReference type="Pfam" id="PF21349">
    <property type="entry name" value="RUBY_RBDX"/>
    <property type="match status" value="1"/>
</dbReference>
<reference evidence="9" key="1">
    <citation type="submission" date="2012-03" db="EMBL/GenBank/DDBJ databases">
        <title>Functional metagenomics reveals considerable lignocellulase gene clusters in the gut microbiome of a wood-feeding higher termite.</title>
        <authorList>
            <person name="Liu N."/>
        </authorList>
    </citation>
    <scope>NUCLEOTIDE SEQUENCE</scope>
</reference>
<keyword evidence="5" id="KW-0249">Electron transport</keyword>
<feature type="domain" description="Flavodoxin-like" evidence="7">
    <location>
        <begin position="234"/>
        <end position="373"/>
    </location>
</feature>
<dbReference type="InterPro" id="IPR051285">
    <property type="entry name" value="NADH_oxidoreductase_modular"/>
</dbReference>